<organism evidence="1 2">
    <name type="scientific">Seminavis robusta</name>
    <dbReference type="NCBI Taxonomy" id="568900"/>
    <lineage>
        <taxon>Eukaryota</taxon>
        <taxon>Sar</taxon>
        <taxon>Stramenopiles</taxon>
        <taxon>Ochrophyta</taxon>
        <taxon>Bacillariophyta</taxon>
        <taxon>Bacillariophyceae</taxon>
        <taxon>Bacillariophycidae</taxon>
        <taxon>Naviculales</taxon>
        <taxon>Naviculaceae</taxon>
        <taxon>Seminavis</taxon>
    </lineage>
</organism>
<evidence type="ECO:0000313" key="1">
    <source>
        <dbReference type="EMBL" id="CAB9500091.1"/>
    </source>
</evidence>
<comment type="caution">
    <text evidence="1">The sequence shown here is derived from an EMBL/GenBank/DDBJ whole genome shotgun (WGS) entry which is preliminary data.</text>
</comment>
<reference evidence="1" key="1">
    <citation type="submission" date="2020-06" db="EMBL/GenBank/DDBJ databases">
        <authorList>
            <consortium name="Plant Systems Biology data submission"/>
        </authorList>
    </citation>
    <scope>NUCLEOTIDE SEQUENCE</scope>
    <source>
        <strain evidence="1">D6</strain>
    </source>
</reference>
<dbReference type="EMBL" id="CAICTM010000074">
    <property type="protein sequence ID" value="CAB9500091.1"/>
    <property type="molecule type" value="Genomic_DNA"/>
</dbReference>
<dbReference type="Proteomes" id="UP001153069">
    <property type="component" value="Unassembled WGS sequence"/>
</dbReference>
<name>A0A9N8DDP8_9STRA</name>
<proteinExistence type="predicted"/>
<protein>
    <submittedName>
        <fullName evidence="1">Uncharacterized protein</fullName>
    </submittedName>
</protein>
<accession>A0A9N8DDP8</accession>
<gene>
    <name evidence="1" type="ORF">SEMRO_75_G041330.1</name>
</gene>
<dbReference type="AlphaFoldDB" id="A0A9N8DDP8"/>
<evidence type="ECO:0000313" key="2">
    <source>
        <dbReference type="Proteomes" id="UP001153069"/>
    </source>
</evidence>
<sequence length="236" mass="26388">MPPTPLPHDALLAIQQLLADKQFARVETTVRALLETYPNDLNLLSYLDQALYGLQKPPEELDELKTQIVKAWTDGYRSLWESQGRPKKLSSWARAQGESEKYSQIIVNEYYIPEDSGGIIAYFKVLAYPKSDGNKQRQPLPRLFKVETSAIALELGGSRPYVLREYFVTGGGGTTSYSFSKEELRCEKIMSDAVAFLDSNWTHVATIIPMTAPIGPANVSNDGCFSSFMKHCGLNK</sequence>
<keyword evidence="2" id="KW-1185">Reference proteome</keyword>